<protein>
    <recommendedName>
        <fullName evidence="3">Phage tail protein</fullName>
    </recommendedName>
</protein>
<dbReference type="EMBL" id="JASJEU010000022">
    <property type="protein sequence ID" value="MDJ1651415.1"/>
    <property type="molecule type" value="Genomic_DNA"/>
</dbReference>
<dbReference type="RefSeq" id="WP_283832760.1">
    <property type="nucleotide sequence ID" value="NZ_JASJEU010000022.1"/>
</dbReference>
<reference evidence="1 2" key="1">
    <citation type="submission" date="2023-05" db="EMBL/GenBank/DDBJ databases">
        <title>Gordonibacter KGMB12511T sp. nov., isolated from faeces of healthy Korean.</title>
        <authorList>
            <person name="Kim H.S."/>
            <person name="Kim J.-S."/>
            <person name="Suh M.K."/>
            <person name="Eom M.K."/>
            <person name="Do H.E."/>
            <person name="Lee J.-S."/>
        </authorList>
    </citation>
    <scope>NUCLEOTIDE SEQUENCE [LARGE SCALE GENOMIC DNA]</scope>
    <source>
        <strain evidence="1 2">KGMB12511</strain>
    </source>
</reference>
<evidence type="ECO:0008006" key="3">
    <source>
        <dbReference type="Google" id="ProtNLM"/>
    </source>
</evidence>
<organism evidence="1 2">
    <name type="scientific">Gordonibacter faecis</name>
    <dbReference type="NCBI Taxonomy" id="3047475"/>
    <lineage>
        <taxon>Bacteria</taxon>
        <taxon>Bacillati</taxon>
        <taxon>Actinomycetota</taxon>
        <taxon>Coriobacteriia</taxon>
        <taxon>Eggerthellales</taxon>
        <taxon>Eggerthellaceae</taxon>
        <taxon>Gordonibacter</taxon>
    </lineage>
</organism>
<gene>
    <name evidence="1" type="ORF">QNJ86_11435</name>
</gene>
<evidence type="ECO:0000313" key="2">
    <source>
        <dbReference type="Proteomes" id="UP001232750"/>
    </source>
</evidence>
<accession>A0ABT7DPE8</accession>
<proteinExistence type="predicted"/>
<name>A0ABT7DPE8_9ACTN</name>
<sequence>MSEGLVFEVNEDGTTVALVGIHATDLKNISVPTQVVSGADTYTATTLKNLAGGGGIH</sequence>
<dbReference type="Proteomes" id="UP001232750">
    <property type="component" value="Unassembled WGS sequence"/>
</dbReference>
<comment type="caution">
    <text evidence="1">The sequence shown here is derived from an EMBL/GenBank/DDBJ whole genome shotgun (WGS) entry which is preliminary data.</text>
</comment>
<evidence type="ECO:0000313" key="1">
    <source>
        <dbReference type="EMBL" id="MDJ1651415.1"/>
    </source>
</evidence>
<keyword evidence="2" id="KW-1185">Reference proteome</keyword>